<organism evidence="9">
    <name type="scientific">uncultured bacterium A1Q1_fos_300</name>
    <dbReference type="NCBI Taxonomy" id="1256571"/>
    <lineage>
        <taxon>Bacteria</taxon>
        <taxon>environmental samples</taxon>
    </lineage>
</organism>
<dbReference type="GO" id="GO:0000166">
    <property type="term" value="F:nucleotide binding"/>
    <property type="evidence" value="ECO:0007669"/>
    <property type="project" value="UniProtKB-KW"/>
</dbReference>
<feature type="domain" description="Guanylate cyclase" evidence="8">
    <location>
        <begin position="57"/>
        <end position="188"/>
    </location>
</feature>
<comment type="similarity">
    <text evidence="7">Belongs to the adenylyl cyclase class-4/guanylyl cyclase family.</text>
</comment>
<dbReference type="PROSITE" id="PS00452">
    <property type="entry name" value="GUANYLATE_CYCLASE_1"/>
    <property type="match status" value="1"/>
</dbReference>
<evidence type="ECO:0000256" key="1">
    <source>
        <dbReference type="ARBA" id="ARBA00004370"/>
    </source>
</evidence>
<keyword evidence="2" id="KW-0812">Transmembrane</keyword>
<dbReference type="InterPro" id="IPR001054">
    <property type="entry name" value="A/G_cyclase"/>
</dbReference>
<dbReference type="GO" id="GO:0035556">
    <property type="term" value="P:intracellular signal transduction"/>
    <property type="evidence" value="ECO:0007669"/>
    <property type="project" value="InterPro"/>
</dbReference>
<evidence type="ECO:0000259" key="8">
    <source>
        <dbReference type="PROSITE" id="PS50125"/>
    </source>
</evidence>
<dbReference type="GO" id="GO:0009190">
    <property type="term" value="P:cyclic nucleotide biosynthetic process"/>
    <property type="evidence" value="ECO:0007669"/>
    <property type="project" value="InterPro"/>
</dbReference>
<keyword evidence="6 7" id="KW-0456">Lyase</keyword>
<dbReference type="PANTHER" id="PTHR11920:SF335">
    <property type="entry name" value="GUANYLATE CYCLASE"/>
    <property type="match status" value="1"/>
</dbReference>
<dbReference type="SUPFAM" id="SSF55073">
    <property type="entry name" value="Nucleotide cyclase"/>
    <property type="match status" value="1"/>
</dbReference>
<keyword evidence="3" id="KW-0547">Nucleotide-binding</keyword>
<dbReference type="AlphaFoldDB" id="L7VX86"/>
<reference evidence="9" key="1">
    <citation type="submission" date="2012-09" db="EMBL/GenBank/DDBJ databases">
        <title>Metagenomic Characterization of a Microbial Community in Wastewater Detects High Levels of Antibiotic Resistance.</title>
        <authorList>
            <person name="Abrams M."/>
            <person name="Caldwell A."/>
            <person name="Vandaei E."/>
            <person name="Lee W."/>
            <person name="Perrott J."/>
            <person name="Khan S.Y."/>
            <person name="Ta J."/>
            <person name="Romero D."/>
            <person name="Nguyen V."/>
            <person name="Pourmand N."/>
            <person name="Ouverney C.C."/>
        </authorList>
    </citation>
    <scope>NUCLEOTIDE SEQUENCE</scope>
</reference>
<dbReference type="CDD" id="cd07302">
    <property type="entry name" value="CHD"/>
    <property type="match status" value="1"/>
</dbReference>
<evidence type="ECO:0000256" key="2">
    <source>
        <dbReference type="ARBA" id="ARBA00022692"/>
    </source>
</evidence>
<dbReference type="SMART" id="SM00044">
    <property type="entry name" value="CYCc"/>
    <property type="match status" value="1"/>
</dbReference>
<sequence length="235" mass="25885">MVLEFRFIAHQSARAEDAFIAQRDLADKLLLNIMPRSVADELKARGKYEPRHYDSVTVLFTDFVGFTKLAATMSPHDLLASLESCFSQFDRIVQKHGLEKLKTIGDSYMCAAGIPEPVNDHAARAARAALEFLAVVKEQKAQAEKKGSSYWDIRIGLHTGPLVAGIIGDHKFAYDIWGDTVNVASRMESAGEVGRINLSAATAHSIGDNFEIRSRGVQNAKSLGDTEMYELLSAR</sequence>
<name>L7VX86_9BACT</name>
<dbReference type="InterPro" id="IPR029787">
    <property type="entry name" value="Nucleotide_cyclase"/>
</dbReference>
<dbReference type="InterPro" id="IPR050401">
    <property type="entry name" value="Cyclic_nucleotide_synthase"/>
</dbReference>
<evidence type="ECO:0000256" key="4">
    <source>
        <dbReference type="ARBA" id="ARBA00022989"/>
    </source>
</evidence>
<dbReference type="Gene3D" id="3.30.70.1230">
    <property type="entry name" value="Nucleotide cyclase"/>
    <property type="match status" value="1"/>
</dbReference>
<keyword evidence="5" id="KW-0472">Membrane</keyword>
<evidence type="ECO:0000256" key="7">
    <source>
        <dbReference type="RuleBase" id="RU000405"/>
    </source>
</evidence>
<dbReference type="PROSITE" id="PS50125">
    <property type="entry name" value="GUANYLATE_CYCLASE_2"/>
    <property type="match status" value="1"/>
</dbReference>
<evidence type="ECO:0000313" key="9">
    <source>
        <dbReference type="EMBL" id="AGC71688.1"/>
    </source>
</evidence>
<dbReference type="Pfam" id="PF00211">
    <property type="entry name" value="Guanylate_cyc"/>
    <property type="match status" value="1"/>
</dbReference>
<dbReference type="EMBL" id="JX649880">
    <property type="protein sequence ID" value="AGC71688.1"/>
    <property type="molecule type" value="Genomic_DNA"/>
</dbReference>
<dbReference type="GO" id="GO:0016020">
    <property type="term" value="C:membrane"/>
    <property type="evidence" value="ECO:0007669"/>
    <property type="project" value="UniProtKB-SubCell"/>
</dbReference>
<dbReference type="GO" id="GO:0004016">
    <property type="term" value="F:adenylate cyclase activity"/>
    <property type="evidence" value="ECO:0007669"/>
    <property type="project" value="UniProtKB-EC"/>
</dbReference>
<dbReference type="PANTHER" id="PTHR11920">
    <property type="entry name" value="GUANYLYL CYCLASE"/>
    <property type="match status" value="1"/>
</dbReference>
<evidence type="ECO:0000256" key="5">
    <source>
        <dbReference type="ARBA" id="ARBA00023136"/>
    </source>
</evidence>
<evidence type="ECO:0000256" key="6">
    <source>
        <dbReference type="ARBA" id="ARBA00023239"/>
    </source>
</evidence>
<protein>
    <submittedName>
        <fullName evidence="9">Adenylate cyclase</fullName>
        <ecNumber evidence="9">4.6.1.1</ecNumber>
    </submittedName>
</protein>
<accession>L7VX86</accession>
<comment type="subcellular location">
    <subcellularLocation>
        <location evidence="1">Membrane</location>
    </subcellularLocation>
</comment>
<evidence type="ECO:0000256" key="3">
    <source>
        <dbReference type="ARBA" id="ARBA00022741"/>
    </source>
</evidence>
<dbReference type="InterPro" id="IPR018297">
    <property type="entry name" value="A/G_cyclase_CS"/>
</dbReference>
<proteinExistence type="inferred from homology"/>
<dbReference type="EC" id="4.6.1.1" evidence="9"/>
<keyword evidence="4" id="KW-1133">Transmembrane helix</keyword>